<dbReference type="Gene3D" id="2.60.120.380">
    <property type="match status" value="1"/>
</dbReference>
<dbReference type="Gene3D" id="1.10.238.10">
    <property type="entry name" value="EF-hand"/>
    <property type="match status" value="1"/>
</dbReference>
<evidence type="ECO:0000259" key="9">
    <source>
        <dbReference type="PROSITE" id="PS50203"/>
    </source>
</evidence>
<dbReference type="PROSITE" id="PS00018">
    <property type="entry name" value="EF_HAND_1"/>
    <property type="match status" value="1"/>
</dbReference>
<dbReference type="InterPro" id="IPR022683">
    <property type="entry name" value="Calpain_III"/>
</dbReference>
<dbReference type="PANTHER" id="PTHR10183">
    <property type="entry name" value="CALPAIN"/>
    <property type="match status" value="1"/>
</dbReference>
<evidence type="ECO:0000313" key="12">
    <source>
        <dbReference type="RefSeq" id="XP_032804179.1"/>
    </source>
</evidence>
<dbReference type="SMART" id="SM00720">
    <property type="entry name" value="calpain_III"/>
    <property type="match status" value="1"/>
</dbReference>
<dbReference type="SUPFAM" id="SSF54001">
    <property type="entry name" value="Cysteine proteinases"/>
    <property type="match status" value="1"/>
</dbReference>
<evidence type="ECO:0000256" key="2">
    <source>
        <dbReference type="ARBA" id="ARBA00022670"/>
    </source>
</evidence>
<evidence type="ECO:0000313" key="11">
    <source>
        <dbReference type="Proteomes" id="UP001318040"/>
    </source>
</evidence>
<dbReference type="PROSITE" id="PS50222">
    <property type="entry name" value="EF_HAND_2"/>
    <property type="match status" value="1"/>
</dbReference>
<dbReference type="RefSeq" id="XP_032804179.1">
    <property type="nucleotide sequence ID" value="XM_032948288.1"/>
</dbReference>
<keyword evidence="3" id="KW-0378">Hydrolase</keyword>
<name>A0AAJ7SS23_PETMA</name>
<evidence type="ECO:0000256" key="8">
    <source>
        <dbReference type="SAM" id="MobiDB-lite"/>
    </source>
</evidence>
<dbReference type="PRINTS" id="PR00704">
    <property type="entry name" value="CALPAIN"/>
</dbReference>
<feature type="compositionally biased region" description="Gly residues" evidence="8">
    <location>
        <begin position="48"/>
        <end position="59"/>
    </location>
</feature>
<dbReference type="KEGG" id="pmrn:116939632"/>
<dbReference type="InterPro" id="IPR022684">
    <property type="entry name" value="Calpain_cysteine_protease"/>
</dbReference>
<feature type="region of interest" description="Disordered" evidence="8">
    <location>
        <begin position="1"/>
        <end position="61"/>
    </location>
</feature>
<protein>
    <submittedName>
        <fullName evidence="12 13">Calpain-9-like isoform X1</fullName>
    </submittedName>
</protein>
<dbReference type="InterPro" id="IPR038765">
    <property type="entry name" value="Papain-like_cys_pep_sf"/>
</dbReference>
<feature type="active site" evidence="6">
    <location>
        <position position="298"/>
    </location>
</feature>
<dbReference type="GO" id="GO:0005737">
    <property type="term" value="C:cytoplasm"/>
    <property type="evidence" value="ECO:0007669"/>
    <property type="project" value="TreeGrafter"/>
</dbReference>
<keyword evidence="2" id="KW-0645">Protease</keyword>
<evidence type="ECO:0000256" key="6">
    <source>
        <dbReference type="PIRSR" id="PIRSR622684-1"/>
    </source>
</evidence>
<comment type="caution">
    <text evidence="7">Lacks conserved residue(s) required for the propagation of feature annotation.</text>
</comment>
<dbReference type="GO" id="GO:0006508">
    <property type="term" value="P:proteolysis"/>
    <property type="evidence" value="ECO:0007669"/>
    <property type="project" value="UniProtKB-KW"/>
</dbReference>
<dbReference type="SUPFAM" id="SSF49758">
    <property type="entry name" value="Calpain large subunit, middle domain (domain III)"/>
    <property type="match status" value="1"/>
</dbReference>
<dbReference type="AlphaFoldDB" id="A0AAJ7SS23"/>
<feature type="domain" description="EF-hand" evidence="10">
    <location>
        <begin position="634"/>
        <end position="669"/>
    </location>
</feature>
<organism evidence="11 12">
    <name type="scientific">Petromyzon marinus</name>
    <name type="common">Sea lamprey</name>
    <dbReference type="NCBI Taxonomy" id="7757"/>
    <lineage>
        <taxon>Eukaryota</taxon>
        <taxon>Metazoa</taxon>
        <taxon>Chordata</taxon>
        <taxon>Craniata</taxon>
        <taxon>Vertebrata</taxon>
        <taxon>Cyclostomata</taxon>
        <taxon>Hyperoartia</taxon>
        <taxon>Petromyzontiformes</taxon>
        <taxon>Petromyzontidae</taxon>
        <taxon>Petromyzon</taxon>
    </lineage>
</organism>
<dbReference type="Gene3D" id="3.90.70.10">
    <property type="entry name" value="Cysteine proteinases"/>
    <property type="match status" value="1"/>
</dbReference>
<dbReference type="InterPro" id="IPR011992">
    <property type="entry name" value="EF-hand-dom_pair"/>
</dbReference>
<dbReference type="InterPro" id="IPR022682">
    <property type="entry name" value="Calpain_domain_III"/>
</dbReference>
<dbReference type="InterPro" id="IPR002048">
    <property type="entry name" value="EF_hand_dom"/>
</dbReference>
<dbReference type="GO" id="GO:0005509">
    <property type="term" value="F:calcium ion binding"/>
    <property type="evidence" value="ECO:0007669"/>
    <property type="project" value="InterPro"/>
</dbReference>
<sequence>MKQQRAASESPRGVTAGACGSGSGPRQSEAQSSGSEQNRARSVVGTEGPPGHGCHGGRGGRAELGAAARQDYEALRRATTERGDLFRDPLFDADMESLGSGRLPADLGKLKTVMWRRPREISQNAVFMVDSLDCTDMKQGDFGDCWLLAAIASLTLHPRLLARVVPEGQSFSDGYAGIFHFQFWQFGEWVDVVVDDRLPTYNNKLVFVHSPKHNEFWAALLEKAYAKLHGSYEALRDVSAWEAMEDFTGGIMESLPLTDESPELLYRNMRVAFRRGSFLACSVDVEKPEPISGLEKGHVYFVTGIKEACVAKQKVPLMLLKDPWAQSRWKGPWGHRSQEWRQIAAPERKTLLSLVSNEEFWMSLEDFRSTFTQMQLCHLTPADLGENTCKRGSLTVHRGCWVRGYSAGGGSAFPGTFWTNPQFNLQLFKEDDDPTDDEVACSFIVSLIQTKSQRFSAHGCRAQLLPIGFSIFQEDKDAERRSERLPVAGTADFVEAREVFVRFCLPPGTYTVVPSTREPHHEAGFVLRILAEKLSSMSEDENTVADFPLKMGLPTLELTEQEKAELFMVFSEVAGEEMEVRPNDLLKIFNSHLNTSKALQTESFSIETCRSMVALLDTHLSGRLGFEELQVLWAKIKTWKDIFRRFDQDGSGMMSSYELHTAFNSAGFPLNNRLRKVLVLRYADQSMQLSWDKFVCCLLKFEATCKAFQFLQTAQAGVATMTIAQWLICTMYT</sequence>
<reference evidence="12 13" key="1">
    <citation type="submission" date="2025-04" db="UniProtKB">
        <authorList>
            <consortium name="RefSeq"/>
        </authorList>
    </citation>
    <scope>IDENTIFICATION</scope>
    <source>
        <tissue evidence="12 13">Sperm</tissue>
    </source>
</reference>
<feature type="compositionally biased region" description="Polar residues" evidence="8">
    <location>
        <begin position="24"/>
        <end position="37"/>
    </location>
</feature>
<dbReference type="Proteomes" id="UP001318040">
    <property type="component" value="Chromosome 6"/>
</dbReference>
<proteinExistence type="inferred from homology"/>
<feature type="active site" evidence="6">
    <location>
        <position position="145"/>
    </location>
</feature>
<dbReference type="PROSITE" id="PS00139">
    <property type="entry name" value="THIOL_PROTEASE_CYS"/>
    <property type="match status" value="1"/>
</dbReference>
<keyword evidence="5" id="KW-0106">Calcium</keyword>
<evidence type="ECO:0000256" key="5">
    <source>
        <dbReference type="ARBA" id="ARBA00022837"/>
    </source>
</evidence>
<keyword evidence="4" id="KW-0788">Thiol protease</keyword>
<dbReference type="PANTHER" id="PTHR10183:SF433">
    <property type="entry name" value="CALPAIN-A-RELATED"/>
    <property type="match status" value="1"/>
</dbReference>
<dbReference type="InterPro" id="IPR001300">
    <property type="entry name" value="Peptidase_C2_calpain_cat"/>
</dbReference>
<dbReference type="InterPro" id="IPR000169">
    <property type="entry name" value="Pept_cys_AS"/>
</dbReference>
<dbReference type="CDD" id="cd00214">
    <property type="entry name" value="Calpain_III"/>
    <property type="match status" value="1"/>
</dbReference>
<evidence type="ECO:0000313" key="13">
    <source>
        <dbReference type="RefSeq" id="XP_032804180.1"/>
    </source>
</evidence>
<evidence type="ECO:0000259" key="10">
    <source>
        <dbReference type="PROSITE" id="PS50222"/>
    </source>
</evidence>
<dbReference type="GO" id="GO:0004198">
    <property type="term" value="F:calcium-dependent cysteine-type endopeptidase activity"/>
    <property type="evidence" value="ECO:0007669"/>
    <property type="project" value="InterPro"/>
</dbReference>
<accession>A0AAJ7SS23</accession>
<dbReference type="SUPFAM" id="SSF47473">
    <property type="entry name" value="EF-hand"/>
    <property type="match status" value="1"/>
</dbReference>
<dbReference type="PROSITE" id="PS50203">
    <property type="entry name" value="CALPAIN_CAT"/>
    <property type="match status" value="1"/>
</dbReference>
<comment type="similarity">
    <text evidence="1">Belongs to the peptidase C2 family.</text>
</comment>
<dbReference type="Pfam" id="PF00648">
    <property type="entry name" value="Peptidase_C2"/>
    <property type="match status" value="1"/>
</dbReference>
<feature type="domain" description="Calpain catalytic" evidence="9">
    <location>
        <begin position="85"/>
        <end position="380"/>
    </location>
</feature>
<evidence type="ECO:0000256" key="4">
    <source>
        <dbReference type="ARBA" id="ARBA00022807"/>
    </source>
</evidence>
<dbReference type="Pfam" id="PF01067">
    <property type="entry name" value="Calpain_III"/>
    <property type="match status" value="1"/>
</dbReference>
<dbReference type="SMART" id="SM00230">
    <property type="entry name" value="CysPc"/>
    <property type="match status" value="1"/>
</dbReference>
<evidence type="ECO:0000256" key="1">
    <source>
        <dbReference type="ARBA" id="ARBA00007623"/>
    </source>
</evidence>
<dbReference type="InterPro" id="IPR033883">
    <property type="entry name" value="C2_III"/>
</dbReference>
<gene>
    <name evidence="12 13" type="primary">LOC116939632</name>
</gene>
<dbReference type="CDD" id="cd00044">
    <property type="entry name" value="CysPc"/>
    <property type="match status" value="1"/>
</dbReference>
<keyword evidence="11" id="KW-1185">Reference proteome</keyword>
<dbReference type="InterPro" id="IPR018247">
    <property type="entry name" value="EF_Hand_1_Ca_BS"/>
</dbReference>
<evidence type="ECO:0000256" key="3">
    <source>
        <dbReference type="ARBA" id="ARBA00022801"/>
    </source>
</evidence>
<dbReference type="RefSeq" id="XP_032804180.1">
    <property type="nucleotide sequence ID" value="XM_032948289.1"/>
</dbReference>
<dbReference type="InterPro" id="IPR036213">
    <property type="entry name" value="Calpain_III_sf"/>
</dbReference>
<evidence type="ECO:0000256" key="7">
    <source>
        <dbReference type="PROSITE-ProRule" id="PRU00239"/>
    </source>
</evidence>